<dbReference type="PANTHER" id="PTHR42920">
    <property type="entry name" value="OS03G0707200 PROTEIN-RELATED"/>
    <property type="match status" value="1"/>
</dbReference>
<dbReference type="SUPFAM" id="SSF103481">
    <property type="entry name" value="Multidrug resistance efflux transporter EmrE"/>
    <property type="match status" value="2"/>
</dbReference>
<dbReference type="EMBL" id="AP012547">
    <property type="protein sequence ID" value="BAO29965.1"/>
    <property type="molecule type" value="Genomic_DNA"/>
</dbReference>
<feature type="transmembrane region" description="Helical" evidence="6">
    <location>
        <begin position="71"/>
        <end position="94"/>
    </location>
</feature>
<evidence type="ECO:0000259" key="7">
    <source>
        <dbReference type="Pfam" id="PF00892"/>
    </source>
</evidence>
<accession>W0SGT0</accession>
<dbReference type="RefSeq" id="WP_041099192.1">
    <property type="nucleotide sequence ID" value="NZ_AP012547.1"/>
</dbReference>
<evidence type="ECO:0000256" key="5">
    <source>
        <dbReference type="ARBA" id="ARBA00023136"/>
    </source>
</evidence>
<dbReference type="InterPro" id="IPR037185">
    <property type="entry name" value="EmrE-like"/>
</dbReference>
<keyword evidence="3 6" id="KW-0812">Transmembrane</keyword>
<feature type="transmembrane region" description="Helical" evidence="6">
    <location>
        <begin position="100"/>
        <end position="119"/>
    </location>
</feature>
<evidence type="ECO:0000313" key="9">
    <source>
        <dbReference type="Proteomes" id="UP000031637"/>
    </source>
</evidence>
<dbReference type="GO" id="GO:0005886">
    <property type="term" value="C:plasma membrane"/>
    <property type="evidence" value="ECO:0007669"/>
    <property type="project" value="UniProtKB-SubCell"/>
</dbReference>
<dbReference type="HOGENOM" id="CLU_033863_4_2_4"/>
<dbReference type="PANTHER" id="PTHR42920:SF14">
    <property type="entry name" value="TRANSPORTER, DRUG_METABOLITE EXPORTER FAMILY"/>
    <property type="match status" value="1"/>
</dbReference>
<dbReference type="OrthoDB" id="4167046at2"/>
<dbReference type="KEGG" id="shd:SUTH_02175"/>
<feature type="transmembrane region" description="Helical" evidence="6">
    <location>
        <begin position="255"/>
        <end position="273"/>
    </location>
</feature>
<dbReference type="InterPro" id="IPR000620">
    <property type="entry name" value="EamA_dom"/>
</dbReference>
<name>W0SGT0_9PROT</name>
<feature type="transmembrane region" description="Helical" evidence="6">
    <location>
        <begin position="188"/>
        <end position="210"/>
    </location>
</feature>
<comment type="subcellular location">
    <subcellularLocation>
        <location evidence="1">Cell membrane</location>
        <topology evidence="1">Multi-pass membrane protein</topology>
    </subcellularLocation>
</comment>
<evidence type="ECO:0000256" key="6">
    <source>
        <dbReference type="SAM" id="Phobius"/>
    </source>
</evidence>
<evidence type="ECO:0000256" key="4">
    <source>
        <dbReference type="ARBA" id="ARBA00022989"/>
    </source>
</evidence>
<keyword evidence="5 6" id="KW-0472">Membrane</keyword>
<feature type="transmembrane region" description="Helical" evidence="6">
    <location>
        <begin position="39"/>
        <end position="59"/>
    </location>
</feature>
<evidence type="ECO:0000256" key="2">
    <source>
        <dbReference type="ARBA" id="ARBA00022475"/>
    </source>
</evidence>
<feature type="domain" description="EamA" evidence="7">
    <location>
        <begin position="10"/>
        <end position="144"/>
    </location>
</feature>
<organism evidence="8 9">
    <name type="scientific">Sulfuritalea hydrogenivorans sk43H</name>
    <dbReference type="NCBI Taxonomy" id="1223802"/>
    <lineage>
        <taxon>Bacteria</taxon>
        <taxon>Pseudomonadati</taxon>
        <taxon>Pseudomonadota</taxon>
        <taxon>Betaproteobacteria</taxon>
        <taxon>Nitrosomonadales</taxon>
        <taxon>Sterolibacteriaceae</taxon>
        <taxon>Sulfuritalea</taxon>
    </lineage>
</organism>
<evidence type="ECO:0000256" key="1">
    <source>
        <dbReference type="ARBA" id="ARBA00004651"/>
    </source>
</evidence>
<proteinExistence type="predicted"/>
<dbReference type="InterPro" id="IPR051258">
    <property type="entry name" value="Diverse_Substrate_Transporter"/>
</dbReference>
<protein>
    <recommendedName>
        <fullName evidence="7">EamA domain-containing protein</fullName>
    </recommendedName>
</protein>
<feature type="transmembrane region" description="Helical" evidence="6">
    <location>
        <begin position="222"/>
        <end position="243"/>
    </location>
</feature>
<feature type="transmembrane region" description="Helical" evidence="6">
    <location>
        <begin position="279"/>
        <end position="295"/>
    </location>
</feature>
<dbReference type="Pfam" id="PF00892">
    <property type="entry name" value="EamA"/>
    <property type="match status" value="2"/>
</dbReference>
<gene>
    <name evidence="8" type="ORF">SUTH_02175</name>
</gene>
<feature type="domain" description="EamA" evidence="7">
    <location>
        <begin position="159"/>
        <end position="294"/>
    </location>
</feature>
<keyword evidence="4 6" id="KW-1133">Transmembrane helix</keyword>
<evidence type="ECO:0000256" key="3">
    <source>
        <dbReference type="ARBA" id="ARBA00022692"/>
    </source>
</evidence>
<reference evidence="8 9" key="1">
    <citation type="journal article" date="2014" name="Syst. Appl. Microbiol.">
        <title>Complete genomes of freshwater sulfur oxidizers Sulfuricella denitrificans skB26 and Sulfuritalea hydrogenivorans sk43H: genetic insights into the sulfur oxidation pathway of betaproteobacteria.</title>
        <authorList>
            <person name="Watanabe T."/>
            <person name="Kojima H."/>
            <person name="Fukui M."/>
        </authorList>
    </citation>
    <scope>NUCLEOTIDE SEQUENCE [LARGE SCALE GENOMIC DNA]</scope>
    <source>
        <strain evidence="8">DSM22779</strain>
    </source>
</reference>
<feature type="transmembrane region" description="Helical" evidence="6">
    <location>
        <begin position="158"/>
        <end position="176"/>
    </location>
</feature>
<dbReference type="STRING" id="1223802.SUTH_02175"/>
<keyword evidence="9" id="KW-1185">Reference proteome</keyword>
<evidence type="ECO:0000313" key="8">
    <source>
        <dbReference type="EMBL" id="BAO29965.1"/>
    </source>
</evidence>
<feature type="transmembrane region" description="Helical" evidence="6">
    <location>
        <begin position="128"/>
        <end position="146"/>
    </location>
</feature>
<feature type="transmembrane region" description="Helical" evidence="6">
    <location>
        <begin position="12"/>
        <end position="33"/>
    </location>
</feature>
<keyword evidence="2" id="KW-1003">Cell membrane</keyword>
<dbReference type="Proteomes" id="UP000031637">
    <property type="component" value="Chromosome"/>
</dbReference>
<dbReference type="AlphaFoldDB" id="W0SGT0"/>
<sequence>MTQAHKDHRRGTIYMLLVIAIWGGFLPVGKSALQAVDPYWLTAMRFSAAALVFLGLLWVREGAAALRTEGQLWKIALFGSLGFAGFGVCLFEGLKLTRPEISGMILALGPIQVALFQWWRTHRRPDNFTLGAIALALVGELFVITAGDVTRLVGGDALGNGLVFLASLFWTAYTLGGQQFPGWSPVRYSALSCALGLLGIAAALGIATLAGHSQPPSAAKMIAVWPQLSFIVFCVSVFGILFWNMGVAKLGPLSAGLFANFTPVITYLIAIAQGRRPETLELMGAAIVLIALIANNRHQRGKVGQIAT</sequence>